<dbReference type="Proteomes" id="UP000299102">
    <property type="component" value="Unassembled WGS sequence"/>
</dbReference>
<reference evidence="2 3" key="1">
    <citation type="journal article" date="2019" name="Commun. Biol.">
        <title>The bagworm genome reveals a unique fibroin gene that provides high tensile strength.</title>
        <authorList>
            <person name="Kono N."/>
            <person name="Nakamura H."/>
            <person name="Ohtoshi R."/>
            <person name="Tomita M."/>
            <person name="Numata K."/>
            <person name="Arakawa K."/>
        </authorList>
    </citation>
    <scope>NUCLEOTIDE SEQUENCE [LARGE SCALE GENOMIC DNA]</scope>
</reference>
<organism evidence="2 3">
    <name type="scientific">Eumeta variegata</name>
    <name type="common">Bagworm moth</name>
    <name type="synonym">Eumeta japonica</name>
    <dbReference type="NCBI Taxonomy" id="151549"/>
    <lineage>
        <taxon>Eukaryota</taxon>
        <taxon>Metazoa</taxon>
        <taxon>Ecdysozoa</taxon>
        <taxon>Arthropoda</taxon>
        <taxon>Hexapoda</taxon>
        <taxon>Insecta</taxon>
        <taxon>Pterygota</taxon>
        <taxon>Neoptera</taxon>
        <taxon>Endopterygota</taxon>
        <taxon>Lepidoptera</taxon>
        <taxon>Glossata</taxon>
        <taxon>Ditrysia</taxon>
        <taxon>Tineoidea</taxon>
        <taxon>Psychidae</taxon>
        <taxon>Oiketicinae</taxon>
        <taxon>Eumeta</taxon>
    </lineage>
</organism>
<keyword evidence="3" id="KW-1185">Reference proteome</keyword>
<accession>A0A4C1WG19</accession>
<dbReference type="AlphaFoldDB" id="A0A4C1WG19"/>
<evidence type="ECO:0000256" key="1">
    <source>
        <dbReference type="SAM" id="MobiDB-lite"/>
    </source>
</evidence>
<evidence type="ECO:0000313" key="2">
    <source>
        <dbReference type="EMBL" id="GBP49065.1"/>
    </source>
</evidence>
<comment type="caution">
    <text evidence="2">The sequence shown here is derived from an EMBL/GenBank/DDBJ whole genome shotgun (WGS) entry which is preliminary data.</text>
</comment>
<evidence type="ECO:0000313" key="3">
    <source>
        <dbReference type="Proteomes" id="UP000299102"/>
    </source>
</evidence>
<proteinExistence type="predicted"/>
<name>A0A4C1WG19_EUMVA</name>
<protein>
    <submittedName>
        <fullName evidence="2">Uncharacterized protein</fullName>
    </submittedName>
</protein>
<sequence length="97" mass="10913">MRRRRLGNGAADVRRAGAARARAAGRRAARRGETCEWRDAPPAPSHTQWRRLRRPICNAKVCRASSSDVRGTPPPYLGPTYIFYSTREGLTFAEILF</sequence>
<gene>
    <name evidence="2" type="ORF">EVAR_81625_1</name>
</gene>
<feature type="region of interest" description="Disordered" evidence="1">
    <location>
        <begin position="1"/>
        <end position="48"/>
    </location>
</feature>
<dbReference type="EMBL" id="BGZK01000536">
    <property type="protein sequence ID" value="GBP49065.1"/>
    <property type="molecule type" value="Genomic_DNA"/>
</dbReference>
<feature type="compositionally biased region" description="Basic and acidic residues" evidence="1">
    <location>
        <begin position="30"/>
        <end position="39"/>
    </location>
</feature>